<evidence type="ECO:0000256" key="2">
    <source>
        <dbReference type="SAM" id="Phobius"/>
    </source>
</evidence>
<feature type="compositionally biased region" description="Polar residues" evidence="1">
    <location>
        <begin position="64"/>
        <end position="79"/>
    </location>
</feature>
<proteinExistence type="predicted"/>
<dbReference type="AlphaFoldDB" id="A0AB37U9N3"/>
<dbReference type="Gene3D" id="1.20.1250.20">
    <property type="entry name" value="MFS general substrate transporter like domains"/>
    <property type="match status" value="1"/>
</dbReference>
<feature type="region of interest" description="Disordered" evidence="1">
    <location>
        <begin position="63"/>
        <end position="86"/>
    </location>
</feature>
<dbReference type="EMBL" id="RSCK01000141">
    <property type="protein sequence ID" value="RUT00686.1"/>
    <property type="molecule type" value="Genomic_DNA"/>
</dbReference>
<feature type="transmembrane region" description="Helical" evidence="2">
    <location>
        <begin position="12"/>
        <end position="30"/>
    </location>
</feature>
<keyword evidence="2" id="KW-0472">Membrane</keyword>
<comment type="caution">
    <text evidence="3">The sequence shown here is derived from an EMBL/GenBank/DDBJ whole genome shotgun (WGS) entry which is preliminary data.</text>
</comment>
<evidence type="ECO:0000256" key="1">
    <source>
        <dbReference type="SAM" id="MobiDB-lite"/>
    </source>
</evidence>
<evidence type="ECO:0000313" key="4">
    <source>
        <dbReference type="Proteomes" id="UP000282574"/>
    </source>
</evidence>
<keyword evidence="2" id="KW-1133">Transmembrane helix</keyword>
<evidence type="ECO:0000313" key="3">
    <source>
        <dbReference type="EMBL" id="RUT00686.1"/>
    </source>
</evidence>
<keyword evidence="2" id="KW-0812">Transmembrane</keyword>
<organism evidence="3 4">
    <name type="scientific">Chroococcidiopsis cubana SAG 39.79</name>
    <dbReference type="NCBI Taxonomy" id="388085"/>
    <lineage>
        <taxon>Bacteria</taxon>
        <taxon>Bacillati</taxon>
        <taxon>Cyanobacteriota</taxon>
        <taxon>Cyanophyceae</taxon>
        <taxon>Chroococcidiopsidales</taxon>
        <taxon>Chroococcidiopsidaceae</taxon>
        <taxon>Chroococcidiopsis</taxon>
    </lineage>
</organism>
<protein>
    <recommendedName>
        <fullName evidence="5">Major facilitator superfamily (MFS) profile domain-containing protein</fullName>
    </recommendedName>
</protein>
<gene>
    <name evidence="3" type="ORF">DSM107010_67380</name>
</gene>
<evidence type="ECO:0008006" key="5">
    <source>
        <dbReference type="Google" id="ProtNLM"/>
    </source>
</evidence>
<dbReference type="SUPFAM" id="SSF103473">
    <property type="entry name" value="MFS general substrate transporter"/>
    <property type="match status" value="1"/>
</dbReference>
<dbReference type="Proteomes" id="UP000282574">
    <property type="component" value="Unassembled WGS sequence"/>
</dbReference>
<keyword evidence="4" id="KW-1185">Reference proteome</keyword>
<accession>A0AB37U9N3</accession>
<name>A0AB37U9N3_9CYAN</name>
<dbReference type="InterPro" id="IPR036259">
    <property type="entry name" value="MFS_trans_sf"/>
</dbReference>
<dbReference type="RefSeq" id="WP_106168766.1">
    <property type="nucleotide sequence ID" value="NZ_RSCK01000141.1"/>
</dbReference>
<reference evidence="3 4" key="1">
    <citation type="journal article" date="2019" name="Genome Biol. Evol.">
        <title>Day and night: Metabolic profiles and evolutionary relationships of six axenic non-marine cyanobacteria.</title>
        <authorList>
            <person name="Will S.E."/>
            <person name="Henke P."/>
            <person name="Boedeker C."/>
            <person name="Huang S."/>
            <person name="Brinkmann H."/>
            <person name="Rohde M."/>
            <person name="Jarek M."/>
            <person name="Friedl T."/>
            <person name="Seufert S."/>
            <person name="Schumacher M."/>
            <person name="Overmann J."/>
            <person name="Neumann-Schaal M."/>
            <person name="Petersen J."/>
        </authorList>
    </citation>
    <scope>NUCLEOTIDE SEQUENCE [LARGE SCALE GENOMIC DNA]</scope>
    <source>
        <strain evidence="3 4">SAG 39.79</strain>
    </source>
</reference>
<sequence>MPLIRKFAIGQIAGNVGAYGNVGGVVYLLIYSLTNAQSLFCSMGVTALICASLCAFFLKEPPSSFATTSPETAVASTKQSSEHHGT</sequence>
<feature type="transmembrane region" description="Helical" evidence="2">
    <location>
        <begin position="36"/>
        <end position="58"/>
    </location>
</feature>